<evidence type="ECO:0000313" key="4">
    <source>
        <dbReference type="Proteomes" id="UP001348817"/>
    </source>
</evidence>
<evidence type="ECO:0000256" key="1">
    <source>
        <dbReference type="SAM" id="MobiDB-lite"/>
    </source>
</evidence>
<dbReference type="Proteomes" id="UP001348817">
    <property type="component" value="Chromosome"/>
</dbReference>
<feature type="region of interest" description="Disordered" evidence="1">
    <location>
        <begin position="218"/>
        <end position="262"/>
    </location>
</feature>
<accession>A0AAU9CEQ5</accession>
<dbReference type="InterPro" id="IPR025246">
    <property type="entry name" value="IS30-like_HTH"/>
</dbReference>
<dbReference type="EMBL" id="AP025314">
    <property type="protein sequence ID" value="BDD07805.1"/>
    <property type="molecule type" value="Genomic_DNA"/>
</dbReference>
<dbReference type="Pfam" id="PF13936">
    <property type="entry name" value="HTH_38"/>
    <property type="match status" value="1"/>
</dbReference>
<protein>
    <recommendedName>
        <fullName evidence="2">Transposase IS30-like HTH domain-containing protein</fullName>
    </recommendedName>
</protein>
<feature type="domain" description="Transposase IS30-like HTH" evidence="2">
    <location>
        <begin position="61"/>
        <end position="102"/>
    </location>
</feature>
<proteinExistence type="predicted"/>
<gene>
    <name evidence="3" type="ORF">FUAX_02370</name>
</gene>
<reference evidence="3 4" key="1">
    <citation type="submission" date="2021-12" db="EMBL/GenBank/DDBJ databases">
        <title>Genome sequencing of bacteria with rrn-lacking chromosome and rrn-plasmid.</title>
        <authorList>
            <person name="Anda M."/>
            <person name="Iwasaki W."/>
        </authorList>
    </citation>
    <scope>NUCLEOTIDE SEQUENCE [LARGE SCALE GENOMIC DNA]</scope>
    <source>
        <strain evidence="3 4">DSM 100852</strain>
    </source>
</reference>
<dbReference type="AlphaFoldDB" id="A0AAU9CEQ5"/>
<dbReference type="KEGG" id="fax:FUAX_02370"/>
<name>A0AAU9CEQ5_9BACT</name>
<evidence type="ECO:0000259" key="2">
    <source>
        <dbReference type="Pfam" id="PF13936"/>
    </source>
</evidence>
<evidence type="ECO:0000313" key="3">
    <source>
        <dbReference type="EMBL" id="BDD07805.1"/>
    </source>
</evidence>
<keyword evidence="4" id="KW-1185">Reference proteome</keyword>
<feature type="compositionally biased region" description="Pro residues" evidence="1">
    <location>
        <begin position="251"/>
        <end position="262"/>
    </location>
</feature>
<sequence>MRDFLLRFLSLKNEDWSLLNAKCQWFREAVFLMLIIKSGNVDTRFAMSKVFAYRKPMPDQSHLCKYERQYIEWKYGCGVSIRKIAKGIRRAPSTVSREIKRNSFGVLGYMADSAALLYKARRRWAAHCEHPGFHVKRVWRYPPLRPDRLYICWYSDTLEYDRRRSPYPNFSLSRSAQNRRDSLFRPSDKPEHYTELRFLYDYLRFHKDCVLNRPIDYSKPFPYRRKKRKPDPKPVTAPKAQKAKTKTPEPAISPEPVPEPVA</sequence>
<organism evidence="3 4">
    <name type="scientific">Fulvitalea axinellae</name>
    <dbReference type="NCBI Taxonomy" id="1182444"/>
    <lineage>
        <taxon>Bacteria</taxon>
        <taxon>Pseudomonadati</taxon>
        <taxon>Bacteroidota</taxon>
        <taxon>Cytophagia</taxon>
        <taxon>Cytophagales</taxon>
        <taxon>Persicobacteraceae</taxon>
        <taxon>Fulvitalea</taxon>
    </lineage>
</organism>